<protein>
    <submittedName>
        <fullName evidence="1">Uncharacterized protein</fullName>
    </submittedName>
</protein>
<proteinExistence type="predicted"/>
<accession>A0A0A9EFF7</accession>
<sequence length="64" mass="7669">MHVKKTCNCVWRDLMKITNICCRHGNTNKLFCDWFVYFSHGPLEPSDFLDNNHNFLFKSCYYTA</sequence>
<dbReference type="AlphaFoldDB" id="A0A0A9EFF7"/>
<organism evidence="1">
    <name type="scientific">Arundo donax</name>
    <name type="common">Giant reed</name>
    <name type="synonym">Donax arundinaceus</name>
    <dbReference type="NCBI Taxonomy" id="35708"/>
    <lineage>
        <taxon>Eukaryota</taxon>
        <taxon>Viridiplantae</taxon>
        <taxon>Streptophyta</taxon>
        <taxon>Embryophyta</taxon>
        <taxon>Tracheophyta</taxon>
        <taxon>Spermatophyta</taxon>
        <taxon>Magnoliopsida</taxon>
        <taxon>Liliopsida</taxon>
        <taxon>Poales</taxon>
        <taxon>Poaceae</taxon>
        <taxon>PACMAD clade</taxon>
        <taxon>Arundinoideae</taxon>
        <taxon>Arundineae</taxon>
        <taxon>Arundo</taxon>
    </lineage>
</organism>
<name>A0A0A9EFF7_ARUDO</name>
<dbReference type="EMBL" id="GBRH01201315">
    <property type="protein sequence ID" value="JAD96580.1"/>
    <property type="molecule type" value="Transcribed_RNA"/>
</dbReference>
<reference evidence="1" key="2">
    <citation type="journal article" date="2015" name="Data Brief">
        <title>Shoot transcriptome of the giant reed, Arundo donax.</title>
        <authorList>
            <person name="Barrero R.A."/>
            <person name="Guerrero F.D."/>
            <person name="Moolhuijzen P."/>
            <person name="Goolsby J.A."/>
            <person name="Tidwell J."/>
            <person name="Bellgard S.E."/>
            <person name="Bellgard M.I."/>
        </authorList>
    </citation>
    <scope>NUCLEOTIDE SEQUENCE</scope>
    <source>
        <tissue evidence="1">Shoot tissue taken approximately 20 cm above the soil surface</tissue>
    </source>
</reference>
<reference evidence="1" key="1">
    <citation type="submission" date="2014-09" db="EMBL/GenBank/DDBJ databases">
        <authorList>
            <person name="Magalhaes I.L.F."/>
            <person name="Oliveira U."/>
            <person name="Santos F.R."/>
            <person name="Vidigal T.H.D.A."/>
            <person name="Brescovit A.D."/>
            <person name="Santos A.J."/>
        </authorList>
    </citation>
    <scope>NUCLEOTIDE SEQUENCE</scope>
    <source>
        <tissue evidence="1">Shoot tissue taken approximately 20 cm above the soil surface</tissue>
    </source>
</reference>
<evidence type="ECO:0000313" key="1">
    <source>
        <dbReference type="EMBL" id="JAD96580.1"/>
    </source>
</evidence>